<accession>A0A060DKN6</accession>
<evidence type="ECO:0000256" key="2">
    <source>
        <dbReference type="PROSITE-ProRule" id="PRU00169"/>
    </source>
</evidence>
<dbReference type="RefSeq" id="WP_040133945.1">
    <property type="nucleotide sequence ID" value="NZ_CP007794.1"/>
</dbReference>
<dbReference type="EMBL" id="CP007794">
    <property type="protein sequence ID" value="AIB13477.1"/>
    <property type="molecule type" value="Genomic_DNA"/>
</dbReference>
<geneLocation type="plasmid" evidence="4 6">
    <name>AbAZ39_p1</name>
</geneLocation>
<dbReference type="EMBL" id="POWG01000042">
    <property type="protein sequence ID" value="PNQ95758.1"/>
    <property type="molecule type" value="Genomic_DNA"/>
</dbReference>
<reference evidence="4 6" key="1">
    <citation type="journal article" date="2014" name="Genome Announc.">
        <title>Complete Genome Sequence of the Model Rhizosphere Strain Azospirillum brasilense Az39, Successfully Applied in Agriculture.</title>
        <authorList>
            <person name="Rivera D."/>
            <person name="Revale S."/>
            <person name="Molina R."/>
            <person name="Gualpa J."/>
            <person name="Puente M."/>
            <person name="Maroniche G."/>
            <person name="Paris G."/>
            <person name="Baker D."/>
            <person name="Clavijo B."/>
            <person name="McLay K."/>
            <person name="Spaepen S."/>
            <person name="Perticari A."/>
            <person name="Vazquez M."/>
            <person name="Wisniewski-Dye F."/>
            <person name="Watkins C."/>
            <person name="Martinez-Abarca F."/>
            <person name="Vanderleyden J."/>
            <person name="Cassan F."/>
        </authorList>
    </citation>
    <scope>NUCLEOTIDE SEQUENCE [LARGE SCALE GENOMIC DNA]</scope>
    <source>
        <strain evidence="4 6">Az39</strain>
        <plasmid evidence="4">AbAZ39_p1</plasmid>
    </source>
</reference>
<dbReference type="Gene3D" id="3.40.50.2300">
    <property type="match status" value="1"/>
</dbReference>
<feature type="domain" description="Response regulatory" evidence="3">
    <location>
        <begin position="8"/>
        <end position="124"/>
    </location>
</feature>
<dbReference type="SUPFAM" id="SSF52172">
    <property type="entry name" value="CheY-like"/>
    <property type="match status" value="1"/>
</dbReference>
<organism evidence="4 6">
    <name type="scientific">Azospirillum argentinense</name>
    <dbReference type="NCBI Taxonomy" id="2970906"/>
    <lineage>
        <taxon>Bacteria</taxon>
        <taxon>Pseudomonadati</taxon>
        <taxon>Pseudomonadota</taxon>
        <taxon>Alphaproteobacteria</taxon>
        <taxon>Rhodospirillales</taxon>
        <taxon>Azospirillaceae</taxon>
        <taxon>Azospirillum</taxon>
    </lineage>
</organism>
<evidence type="ECO:0000256" key="1">
    <source>
        <dbReference type="ARBA" id="ARBA00022553"/>
    </source>
</evidence>
<evidence type="ECO:0000313" key="7">
    <source>
        <dbReference type="Proteomes" id="UP000236268"/>
    </source>
</evidence>
<feature type="modified residue" description="4-aspartylphosphate" evidence="2">
    <location>
        <position position="57"/>
    </location>
</feature>
<dbReference type="InterPro" id="IPR001789">
    <property type="entry name" value="Sig_transdc_resp-reg_receiver"/>
</dbReference>
<dbReference type="PROSITE" id="PS50110">
    <property type="entry name" value="RESPONSE_REGULATORY"/>
    <property type="match status" value="1"/>
</dbReference>
<keyword evidence="4" id="KW-0614">Plasmid</keyword>
<proteinExistence type="predicted"/>
<dbReference type="SMART" id="SM00448">
    <property type="entry name" value="REC"/>
    <property type="match status" value="1"/>
</dbReference>
<evidence type="ECO:0000313" key="4">
    <source>
        <dbReference type="EMBL" id="AIB13477.1"/>
    </source>
</evidence>
<sequence>MTKDTPIHVLIAEDDVLVAWALRAIVEEAGYHVTLAHDGVQALALQAQGPVDVLMTDFQMPRLDGRELIRRLRATRPALPVVMMTGAPDDTALDELRDATEASIVILAKPVSPPPVIAAIQTVLGFS</sequence>
<reference evidence="5 7" key="2">
    <citation type="submission" date="2018-01" db="EMBL/GenBank/DDBJ databases">
        <title>Whole genome sequence of Azospirillum brasilense REC3 isolated from strawberry roots.</title>
        <authorList>
            <person name="Fontana C.A."/>
            <person name="Salazar S.M."/>
            <person name="Bassi D."/>
            <person name="Puglisi E."/>
            <person name="Lovaisa N.C."/>
            <person name="Toffoli L.M."/>
            <person name="Pedraza R."/>
            <person name="Cocconcelli P.S."/>
        </authorList>
    </citation>
    <scope>NUCLEOTIDE SEQUENCE [LARGE SCALE GENOMIC DNA]</scope>
    <source>
        <strain evidence="5 7">REC3</strain>
        <plasmid evidence="5">p25unnamed</plasmid>
    </source>
</reference>
<keyword evidence="1 2" id="KW-0597">Phosphoprotein</keyword>
<name>A0A060DKN6_9PROT</name>
<dbReference type="PANTHER" id="PTHR44591">
    <property type="entry name" value="STRESS RESPONSE REGULATOR PROTEIN 1"/>
    <property type="match status" value="1"/>
</dbReference>
<dbReference type="Proteomes" id="UP000236268">
    <property type="component" value="Unassembled WGS sequence"/>
</dbReference>
<geneLocation type="plasmid" evidence="5">
    <name>p25unnamed</name>
</geneLocation>
<dbReference type="InterPro" id="IPR011006">
    <property type="entry name" value="CheY-like_superfamily"/>
</dbReference>
<dbReference type="Pfam" id="PF00072">
    <property type="entry name" value="Response_reg"/>
    <property type="match status" value="1"/>
</dbReference>
<gene>
    <name evidence="4" type="ORF">ABAZ39_16160</name>
    <name evidence="5" type="ORF">C1S70_27355</name>
</gene>
<dbReference type="KEGG" id="abq:ABAZ39_16160"/>
<accession>A0A2K1FTC2</accession>
<dbReference type="AlphaFoldDB" id="A0A060DKN6"/>
<dbReference type="PANTHER" id="PTHR44591:SF21">
    <property type="entry name" value="TWO-COMPONENT RESPONSE REGULATOR"/>
    <property type="match status" value="1"/>
</dbReference>
<dbReference type="OrthoDB" id="7301805at2"/>
<dbReference type="Proteomes" id="UP000027186">
    <property type="component" value="Plasmid AbAZ39_p1"/>
</dbReference>
<dbReference type="InterPro" id="IPR050595">
    <property type="entry name" value="Bact_response_regulator"/>
</dbReference>
<dbReference type="CDD" id="cd00156">
    <property type="entry name" value="REC"/>
    <property type="match status" value="1"/>
</dbReference>
<evidence type="ECO:0000313" key="5">
    <source>
        <dbReference type="EMBL" id="PNQ95758.1"/>
    </source>
</evidence>
<dbReference type="GO" id="GO:0000160">
    <property type="term" value="P:phosphorelay signal transduction system"/>
    <property type="evidence" value="ECO:0007669"/>
    <property type="project" value="InterPro"/>
</dbReference>
<evidence type="ECO:0000313" key="6">
    <source>
        <dbReference type="Proteomes" id="UP000027186"/>
    </source>
</evidence>
<protein>
    <submittedName>
        <fullName evidence="5">Response regulator</fullName>
    </submittedName>
</protein>
<evidence type="ECO:0000259" key="3">
    <source>
        <dbReference type="PROSITE" id="PS50110"/>
    </source>
</evidence>